<reference evidence="1 2" key="1">
    <citation type="journal article" date="2023" name="Nucleic Acids Res.">
        <title>The hologenome of Daphnia magna reveals possible DNA methylation and microbiome-mediated evolution of the host genome.</title>
        <authorList>
            <person name="Chaturvedi A."/>
            <person name="Li X."/>
            <person name="Dhandapani V."/>
            <person name="Marshall H."/>
            <person name="Kissane S."/>
            <person name="Cuenca-Cambronero M."/>
            <person name="Asole G."/>
            <person name="Calvet F."/>
            <person name="Ruiz-Romero M."/>
            <person name="Marangio P."/>
            <person name="Guigo R."/>
            <person name="Rago D."/>
            <person name="Mirbahai L."/>
            <person name="Eastwood N."/>
            <person name="Colbourne J.K."/>
            <person name="Zhou J."/>
            <person name="Mallon E."/>
            <person name="Orsini L."/>
        </authorList>
    </citation>
    <scope>NUCLEOTIDE SEQUENCE [LARGE SCALE GENOMIC DNA]</scope>
    <source>
        <strain evidence="1">LRV0_1</strain>
    </source>
</reference>
<sequence length="66" mass="7622">MMIRTSSYPLRNSNDIMELKDHHIPFPDSAFTTFAADHSYGMNRYGLITSQGEMGPQKRREPKYAL</sequence>
<accession>A0ABR0AWD4</accession>
<comment type="caution">
    <text evidence="1">The sequence shown here is derived from an EMBL/GenBank/DDBJ whole genome shotgun (WGS) entry which is preliminary data.</text>
</comment>
<dbReference type="EMBL" id="JAOYFB010000039">
    <property type="protein sequence ID" value="KAK4029442.1"/>
    <property type="molecule type" value="Genomic_DNA"/>
</dbReference>
<name>A0ABR0AWD4_9CRUS</name>
<keyword evidence="2" id="KW-1185">Reference proteome</keyword>
<protein>
    <submittedName>
        <fullName evidence="1">Uncharacterized protein</fullName>
    </submittedName>
</protein>
<organism evidence="1 2">
    <name type="scientific">Daphnia magna</name>
    <dbReference type="NCBI Taxonomy" id="35525"/>
    <lineage>
        <taxon>Eukaryota</taxon>
        <taxon>Metazoa</taxon>
        <taxon>Ecdysozoa</taxon>
        <taxon>Arthropoda</taxon>
        <taxon>Crustacea</taxon>
        <taxon>Branchiopoda</taxon>
        <taxon>Diplostraca</taxon>
        <taxon>Cladocera</taxon>
        <taxon>Anomopoda</taxon>
        <taxon>Daphniidae</taxon>
        <taxon>Daphnia</taxon>
    </lineage>
</organism>
<evidence type="ECO:0000313" key="2">
    <source>
        <dbReference type="Proteomes" id="UP001234178"/>
    </source>
</evidence>
<evidence type="ECO:0000313" key="1">
    <source>
        <dbReference type="EMBL" id="KAK4029442.1"/>
    </source>
</evidence>
<dbReference type="Proteomes" id="UP001234178">
    <property type="component" value="Unassembled WGS sequence"/>
</dbReference>
<gene>
    <name evidence="1" type="ORF">OUZ56_022434</name>
</gene>
<proteinExistence type="predicted"/>